<keyword evidence="6" id="KW-1185">Reference proteome</keyword>
<feature type="compositionally biased region" description="Basic residues" evidence="3">
    <location>
        <begin position="193"/>
        <end position="204"/>
    </location>
</feature>
<dbReference type="PANTHER" id="PTHR23003:SF51">
    <property type="entry name" value="SERINE-ARGININE PROTEIN 55"/>
    <property type="match status" value="1"/>
</dbReference>
<proteinExistence type="predicted"/>
<accession>A0A9P3PDY5</accession>
<evidence type="ECO:0000313" key="6">
    <source>
        <dbReference type="Proteomes" id="UP001063166"/>
    </source>
</evidence>
<dbReference type="Proteomes" id="UP001063166">
    <property type="component" value="Unassembled WGS sequence"/>
</dbReference>
<gene>
    <name evidence="5" type="ORF">LshimejAT787_0105910</name>
</gene>
<protein>
    <recommendedName>
        <fullName evidence="4">RRM domain-containing protein</fullName>
    </recommendedName>
</protein>
<feature type="region of interest" description="Disordered" evidence="3">
    <location>
        <begin position="191"/>
        <end position="216"/>
    </location>
</feature>
<dbReference type="AlphaFoldDB" id="A0A9P3PDY5"/>
<dbReference type="EMBL" id="BRPK01000001">
    <property type="protein sequence ID" value="GLB33707.1"/>
    <property type="molecule type" value="Genomic_DNA"/>
</dbReference>
<evidence type="ECO:0000256" key="3">
    <source>
        <dbReference type="SAM" id="MobiDB-lite"/>
    </source>
</evidence>
<reference evidence="5" key="1">
    <citation type="submission" date="2022-07" db="EMBL/GenBank/DDBJ databases">
        <title>The genome of Lyophyllum shimeji provides insight into the initial evolution of ectomycorrhizal fungal genome.</title>
        <authorList>
            <person name="Kobayashi Y."/>
            <person name="Shibata T."/>
            <person name="Hirakawa H."/>
            <person name="Shigenobu S."/>
            <person name="Nishiyama T."/>
            <person name="Yamada A."/>
            <person name="Hasebe M."/>
            <person name="Kawaguchi M."/>
        </authorList>
    </citation>
    <scope>NUCLEOTIDE SEQUENCE</scope>
    <source>
        <strain evidence="5">AT787</strain>
    </source>
</reference>
<dbReference type="Gene3D" id="3.30.70.330">
    <property type="match status" value="2"/>
</dbReference>
<dbReference type="InterPro" id="IPR012677">
    <property type="entry name" value="Nucleotide-bd_a/b_plait_sf"/>
</dbReference>
<dbReference type="InterPro" id="IPR050374">
    <property type="entry name" value="RRT5_SRSF_SR"/>
</dbReference>
<dbReference type="SUPFAM" id="SSF54928">
    <property type="entry name" value="RNA-binding domain, RBD"/>
    <property type="match status" value="1"/>
</dbReference>
<evidence type="ECO:0000259" key="4">
    <source>
        <dbReference type="PROSITE" id="PS50102"/>
    </source>
</evidence>
<keyword evidence="1 2" id="KW-0694">RNA-binding</keyword>
<dbReference type="PANTHER" id="PTHR23003">
    <property type="entry name" value="RNA RECOGNITION MOTIF RRM DOMAIN CONTAINING PROTEIN"/>
    <property type="match status" value="1"/>
</dbReference>
<evidence type="ECO:0000313" key="5">
    <source>
        <dbReference type="EMBL" id="GLB33707.1"/>
    </source>
</evidence>
<name>A0A9P3PDY5_LYOSH</name>
<sequence length="419" mass="47937">MSPAPPSKRLYLRNLPRHVNHRSLAKHLSSYGNIQEVKMVHDYAFVQFESKKDAQDVVETFRKQPFLGQDIVVEFAHPLRKHATSALRSNNGAETVPDIPLKPRFVSTNVQCRYPIVVENIPRKIRWQELKDFGRIPGGLVAYCDLDKRTQGRGFIEYFSKEDAEHAIRELDGRYLGEQRVRVSGKPEVFSRVHTRSRSPRRQARSSYYSDHREFRQTEGHARADEYYDTYYRRTPPPAYYSETAASYPYDPKRSPPRHLTTDDRSVADHHFSYAATGPSHYKYQEHMALATMRTMGPPRASMRQAKSDAILVHSTLSGKRDTLCPCNVFRFPGAKVAFSLVSQSIHPSRTSNLSIFLPGQLRSFSCITLPIAQDHVSSFASILYIFKLSFTSRTCTPSTKASFLVQYAYIPSHISARP</sequence>
<dbReference type="GO" id="GO:0005634">
    <property type="term" value="C:nucleus"/>
    <property type="evidence" value="ECO:0007669"/>
    <property type="project" value="TreeGrafter"/>
</dbReference>
<dbReference type="GO" id="GO:0005737">
    <property type="term" value="C:cytoplasm"/>
    <property type="evidence" value="ECO:0007669"/>
    <property type="project" value="TreeGrafter"/>
</dbReference>
<dbReference type="Pfam" id="PF00076">
    <property type="entry name" value="RRM_1"/>
    <property type="match status" value="2"/>
</dbReference>
<dbReference type="PROSITE" id="PS50102">
    <property type="entry name" value="RRM"/>
    <property type="match status" value="2"/>
</dbReference>
<evidence type="ECO:0000256" key="2">
    <source>
        <dbReference type="PROSITE-ProRule" id="PRU00176"/>
    </source>
</evidence>
<evidence type="ECO:0000256" key="1">
    <source>
        <dbReference type="ARBA" id="ARBA00022884"/>
    </source>
</evidence>
<dbReference type="InterPro" id="IPR000504">
    <property type="entry name" value="RRM_dom"/>
</dbReference>
<dbReference type="CDD" id="cd12339">
    <property type="entry name" value="RRM2_SRSF1_4_like"/>
    <property type="match status" value="1"/>
</dbReference>
<feature type="domain" description="RRM" evidence="4">
    <location>
        <begin position="114"/>
        <end position="188"/>
    </location>
</feature>
<dbReference type="CDD" id="cd00590">
    <property type="entry name" value="RRM_SF"/>
    <property type="match status" value="1"/>
</dbReference>
<dbReference type="SMART" id="SM00360">
    <property type="entry name" value="RRM"/>
    <property type="match status" value="2"/>
</dbReference>
<feature type="domain" description="RRM" evidence="4">
    <location>
        <begin position="8"/>
        <end position="78"/>
    </location>
</feature>
<feature type="region of interest" description="Disordered" evidence="3">
    <location>
        <begin position="240"/>
        <end position="264"/>
    </location>
</feature>
<dbReference type="InterPro" id="IPR035979">
    <property type="entry name" value="RBD_domain_sf"/>
</dbReference>
<organism evidence="5 6">
    <name type="scientific">Lyophyllum shimeji</name>
    <name type="common">Hon-shimeji</name>
    <name type="synonym">Tricholoma shimeji</name>
    <dbReference type="NCBI Taxonomy" id="47721"/>
    <lineage>
        <taxon>Eukaryota</taxon>
        <taxon>Fungi</taxon>
        <taxon>Dikarya</taxon>
        <taxon>Basidiomycota</taxon>
        <taxon>Agaricomycotina</taxon>
        <taxon>Agaricomycetes</taxon>
        <taxon>Agaricomycetidae</taxon>
        <taxon>Agaricales</taxon>
        <taxon>Tricholomatineae</taxon>
        <taxon>Lyophyllaceae</taxon>
        <taxon>Lyophyllum</taxon>
    </lineage>
</organism>
<dbReference type="GO" id="GO:0003729">
    <property type="term" value="F:mRNA binding"/>
    <property type="evidence" value="ECO:0007669"/>
    <property type="project" value="TreeGrafter"/>
</dbReference>
<comment type="caution">
    <text evidence="5">The sequence shown here is derived from an EMBL/GenBank/DDBJ whole genome shotgun (WGS) entry which is preliminary data.</text>
</comment>
<dbReference type="OrthoDB" id="1099063at2759"/>